<protein>
    <submittedName>
        <fullName evidence="2">Uncharacterized protein</fullName>
    </submittedName>
</protein>
<organism evidence="2 3">
    <name type="scientific">Pomacea canaliculata</name>
    <name type="common">Golden apple snail</name>
    <dbReference type="NCBI Taxonomy" id="400727"/>
    <lineage>
        <taxon>Eukaryota</taxon>
        <taxon>Metazoa</taxon>
        <taxon>Spiralia</taxon>
        <taxon>Lophotrochozoa</taxon>
        <taxon>Mollusca</taxon>
        <taxon>Gastropoda</taxon>
        <taxon>Caenogastropoda</taxon>
        <taxon>Architaenioglossa</taxon>
        <taxon>Ampullarioidea</taxon>
        <taxon>Ampullariidae</taxon>
        <taxon>Pomacea</taxon>
    </lineage>
</organism>
<gene>
    <name evidence="2" type="ORF">C0Q70_09319</name>
</gene>
<keyword evidence="1" id="KW-0812">Transmembrane</keyword>
<evidence type="ECO:0000313" key="2">
    <source>
        <dbReference type="EMBL" id="PVD30058.1"/>
    </source>
</evidence>
<comment type="caution">
    <text evidence="2">The sequence shown here is derived from an EMBL/GenBank/DDBJ whole genome shotgun (WGS) entry which is preliminary data.</text>
</comment>
<keyword evidence="1" id="KW-1133">Transmembrane helix</keyword>
<name>A0A2T7P9G4_POMCA</name>
<feature type="transmembrane region" description="Helical" evidence="1">
    <location>
        <begin position="44"/>
        <end position="65"/>
    </location>
</feature>
<dbReference type="EMBL" id="PZQS01000005">
    <property type="protein sequence ID" value="PVD30058.1"/>
    <property type="molecule type" value="Genomic_DNA"/>
</dbReference>
<keyword evidence="3" id="KW-1185">Reference proteome</keyword>
<evidence type="ECO:0000313" key="3">
    <source>
        <dbReference type="Proteomes" id="UP000245119"/>
    </source>
</evidence>
<proteinExistence type="predicted"/>
<keyword evidence="1" id="KW-0472">Membrane</keyword>
<accession>A0A2T7P9G4</accession>
<evidence type="ECO:0000256" key="1">
    <source>
        <dbReference type="SAM" id="Phobius"/>
    </source>
</evidence>
<dbReference type="Proteomes" id="UP000245119">
    <property type="component" value="Linkage Group LG5"/>
</dbReference>
<sequence>MQSYCAHLDFNPATPRPSGKTLISLVTSSGEPRGATLASLQRTAASWAMFQLPCFVIIVTCLIAVADDTRSALTLCGFSREVEEKEPFRLPTCVLEKCHVAGTGQPIPTDAVDPSTEGALWRWASCDLQAAIFALTSRFGKRMLLADSGATGPDNECF</sequence>
<dbReference type="AlphaFoldDB" id="A0A2T7P9G4"/>
<reference evidence="2 3" key="1">
    <citation type="submission" date="2018-04" db="EMBL/GenBank/DDBJ databases">
        <title>The genome of golden apple snail Pomacea canaliculata provides insight into stress tolerance and invasive adaptation.</title>
        <authorList>
            <person name="Liu C."/>
            <person name="Liu B."/>
            <person name="Ren Y."/>
            <person name="Zhang Y."/>
            <person name="Wang H."/>
            <person name="Li S."/>
            <person name="Jiang F."/>
            <person name="Yin L."/>
            <person name="Zhang G."/>
            <person name="Qian W."/>
            <person name="Fan W."/>
        </authorList>
    </citation>
    <scope>NUCLEOTIDE SEQUENCE [LARGE SCALE GENOMIC DNA]</scope>
    <source>
        <strain evidence="2">SZHN2017</strain>
        <tissue evidence="2">Muscle</tissue>
    </source>
</reference>